<comment type="caution">
    <text evidence="6">The sequence shown here is derived from an EMBL/GenBank/DDBJ whole genome shotgun (WGS) entry which is preliminary data.</text>
</comment>
<dbReference type="InterPro" id="IPR059117">
    <property type="entry name" value="APS_kinase_dom"/>
</dbReference>
<accession>A0A5J9W487</accession>
<organism evidence="6 7">
    <name type="scientific">Eragrostis curvula</name>
    <name type="common">weeping love grass</name>
    <dbReference type="NCBI Taxonomy" id="38414"/>
    <lineage>
        <taxon>Eukaryota</taxon>
        <taxon>Viridiplantae</taxon>
        <taxon>Streptophyta</taxon>
        <taxon>Embryophyta</taxon>
        <taxon>Tracheophyta</taxon>
        <taxon>Spermatophyta</taxon>
        <taxon>Magnoliopsida</taxon>
        <taxon>Liliopsida</taxon>
        <taxon>Poales</taxon>
        <taxon>Poaceae</taxon>
        <taxon>PACMAD clade</taxon>
        <taxon>Chloridoideae</taxon>
        <taxon>Eragrostideae</taxon>
        <taxon>Eragrostidinae</taxon>
        <taxon>Eragrostis</taxon>
    </lineage>
</organism>
<comment type="pathway">
    <text evidence="1">Sulfur metabolism.</text>
</comment>
<keyword evidence="3" id="KW-0547">Nucleotide-binding</keyword>
<proteinExistence type="predicted"/>
<dbReference type="Pfam" id="PF01583">
    <property type="entry name" value="APS_kinase"/>
    <property type="match status" value="1"/>
</dbReference>
<protein>
    <recommendedName>
        <fullName evidence="5">APS kinase domain-containing protein</fullName>
    </recommendedName>
</protein>
<evidence type="ECO:0000313" key="6">
    <source>
        <dbReference type="EMBL" id="TVU42745.1"/>
    </source>
</evidence>
<dbReference type="GO" id="GO:0000103">
    <property type="term" value="P:sulfate assimilation"/>
    <property type="evidence" value="ECO:0007669"/>
    <property type="project" value="TreeGrafter"/>
</dbReference>
<evidence type="ECO:0000256" key="4">
    <source>
        <dbReference type="ARBA" id="ARBA00022840"/>
    </source>
</evidence>
<dbReference type="GO" id="GO:0005524">
    <property type="term" value="F:ATP binding"/>
    <property type="evidence" value="ECO:0007669"/>
    <property type="project" value="UniProtKB-KW"/>
</dbReference>
<dbReference type="AlphaFoldDB" id="A0A5J9W487"/>
<reference evidence="6 7" key="1">
    <citation type="journal article" date="2019" name="Sci. Rep.">
        <title>A high-quality genome of Eragrostis curvula grass provides insights into Poaceae evolution and supports new strategies to enhance forage quality.</title>
        <authorList>
            <person name="Carballo J."/>
            <person name="Santos B.A.C.M."/>
            <person name="Zappacosta D."/>
            <person name="Garbus I."/>
            <person name="Selva J.P."/>
            <person name="Gallo C.A."/>
            <person name="Diaz A."/>
            <person name="Albertini E."/>
            <person name="Caccamo M."/>
            <person name="Echenique V."/>
        </authorList>
    </citation>
    <scope>NUCLEOTIDE SEQUENCE [LARGE SCALE GENOMIC DNA]</scope>
    <source>
        <strain evidence="7">cv. Victoria</strain>
        <tissue evidence="6">Leaf</tissue>
    </source>
</reference>
<dbReference type="OrthoDB" id="1729285at2759"/>
<dbReference type="EMBL" id="RWGY01000005">
    <property type="protein sequence ID" value="TVU42745.1"/>
    <property type="molecule type" value="Genomic_DNA"/>
</dbReference>
<evidence type="ECO:0000313" key="7">
    <source>
        <dbReference type="Proteomes" id="UP000324897"/>
    </source>
</evidence>
<evidence type="ECO:0000256" key="2">
    <source>
        <dbReference type="ARBA" id="ARBA00022679"/>
    </source>
</evidence>
<gene>
    <name evidence="6" type="ORF">EJB05_09166</name>
</gene>
<evidence type="ECO:0000256" key="1">
    <source>
        <dbReference type="ARBA" id="ARBA00004678"/>
    </source>
</evidence>
<dbReference type="PANTHER" id="PTHR11055:SF60">
    <property type="entry name" value="ADENYLYL-SULFATE KINASE"/>
    <property type="match status" value="1"/>
</dbReference>
<evidence type="ECO:0000259" key="5">
    <source>
        <dbReference type="Pfam" id="PF01583"/>
    </source>
</evidence>
<dbReference type="InterPro" id="IPR027417">
    <property type="entry name" value="P-loop_NTPase"/>
</dbReference>
<evidence type="ECO:0000256" key="3">
    <source>
        <dbReference type="ARBA" id="ARBA00022741"/>
    </source>
</evidence>
<dbReference type="GO" id="GO:0004020">
    <property type="term" value="F:adenylylsulfate kinase activity"/>
    <property type="evidence" value="ECO:0007669"/>
    <property type="project" value="TreeGrafter"/>
</dbReference>
<dbReference type="Proteomes" id="UP000324897">
    <property type="component" value="Unassembled WGS sequence"/>
</dbReference>
<feature type="non-terminal residue" evidence="6">
    <location>
        <position position="1"/>
    </location>
</feature>
<dbReference type="SUPFAM" id="SSF52540">
    <property type="entry name" value="P-loop containing nucleoside triphosphate hydrolases"/>
    <property type="match status" value="1"/>
</dbReference>
<keyword evidence="7" id="KW-1185">Reference proteome</keyword>
<dbReference type="PANTHER" id="PTHR11055">
    <property type="entry name" value="BIFUNCTIONAL 3'-PHOSPHOADENOSINE 5'-PHOSPHOSULFATE SYNTHASE"/>
    <property type="match status" value="1"/>
</dbReference>
<dbReference type="Gramene" id="TVU42745">
    <property type="protein sequence ID" value="TVU42745"/>
    <property type="gene ID" value="EJB05_09166"/>
</dbReference>
<feature type="domain" description="APS kinase" evidence="5">
    <location>
        <begin position="9"/>
        <end position="89"/>
    </location>
</feature>
<dbReference type="Gene3D" id="3.40.50.300">
    <property type="entry name" value="P-loop containing nucleotide triphosphate hydrolases"/>
    <property type="match status" value="1"/>
</dbReference>
<keyword evidence="2" id="KW-0808">Transferase</keyword>
<name>A0A5J9W487_9POAL</name>
<sequence length="154" mass="16803">MTEPDGNIFTGKCTLESILSRELHSRRHLTYVLDGDNLRHGLNRDLSIKAEDHAENIRIVGEVAKLFADAGLIYIACLISPFRSDRDASEIGSTQLKGSMLKGLTDSCLVVRVATTQLKGPTDSGLLVVRVVTSQASQSHRSPFRGNGRGGDRR</sequence>
<keyword evidence="4" id="KW-0067">ATP-binding</keyword>